<dbReference type="Pfam" id="PF00356">
    <property type="entry name" value="LacI"/>
    <property type="match status" value="1"/>
</dbReference>
<dbReference type="Gene3D" id="3.40.50.2300">
    <property type="match status" value="2"/>
</dbReference>
<gene>
    <name evidence="5" type="ORF">Q75_16150</name>
</gene>
<dbReference type="PATRIC" id="fig|1150625.3.peg.3382"/>
<dbReference type="SUPFAM" id="SSF53822">
    <property type="entry name" value="Periplasmic binding protein-like I"/>
    <property type="match status" value="1"/>
</dbReference>
<dbReference type="AlphaFoldDB" id="A0A147K471"/>
<protein>
    <submittedName>
        <fullName evidence="5">DNA-binding protein</fullName>
    </submittedName>
</protein>
<dbReference type="GO" id="GO:0003700">
    <property type="term" value="F:DNA-binding transcription factor activity"/>
    <property type="evidence" value="ECO:0007669"/>
    <property type="project" value="TreeGrafter"/>
</dbReference>
<dbReference type="PROSITE" id="PS00356">
    <property type="entry name" value="HTH_LACI_1"/>
    <property type="match status" value="1"/>
</dbReference>
<keyword evidence="6" id="KW-1185">Reference proteome</keyword>
<keyword evidence="3" id="KW-0804">Transcription</keyword>
<name>A0A147K471_9BACI</name>
<feature type="domain" description="HTH lacI-type" evidence="4">
    <location>
        <begin position="2"/>
        <end position="56"/>
    </location>
</feature>
<dbReference type="Gene3D" id="1.10.260.40">
    <property type="entry name" value="lambda repressor-like DNA-binding domains"/>
    <property type="match status" value="1"/>
</dbReference>
<evidence type="ECO:0000313" key="6">
    <source>
        <dbReference type="Proteomes" id="UP000074108"/>
    </source>
</evidence>
<dbReference type="STRING" id="1150625.Q75_16150"/>
<dbReference type="InterPro" id="IPR028082">
    <property type="entry name" value="Peripla_BP_I"/>
</dbReference>
<dbReference type="RefSeq" id="WP_010175452.1">
    <property type="nucleotide sequence ID" value="NZ_LDYG01000053.1"/>
</dbReference>
<dbReference type="PROSITE" id="PS50932">
    <property type="entry name" value="HTH_LACI_2"/>
    <property type="match status" value="1"/>
</dbReference>
<reference evidence="5 6" key="1">
    <citation type="journal article" date="2016" name="Front. Microbiol.">
        <title>Microevolution Analysis of Bacillus coahuilensis Unveils Differences in Phosphorus Acquisition Strategies and Their Regulation.</title>
        <authorList>
            <person name="Gomez-Lunar Z."/>
            <person name="Hernandez-Gonzalez I."/>
            <person name="Rodriguez-Torres M.D."/>
            <person name="Souza V."/>
            <person name="Olmedo-Alvarez G."/>
        </authorList>
    </citation>
    <scope>NUCLEOTIDE SEQUENCE [LARGE SCALE GENOMIC DNA]</scope>
    <source>
        <strain evidence="6">p1.1.43</strain>
    </source>
</reference>
<evidence type="ECO:0000256" key="1">
    <source>
        <dbReference type="ARBA" id="ARBA00023015"/>
    </source>
</evidence>
<organism evidence="5 6">
    <name type="scientific">Bacillus coahuilensis p1.1.43</name>
    <dbReference type="NCBI Taxonomy" id="1150625"/>
    <lineage>
        <taxon>Bacteria</taxon>
        <taxon>Bacillati</taxon>
        <taxon>Bacillota</taxon>
        <taxon>Bacilli</taxon>
        <taxon>Bacillales</taxon>
        <taxon>Bacillaceae</taxon>
        <taxon>Bacillus</taxon>
    </lineage>
</organism>
<keyword evidence="2 5" id="KW-0238">DNA-binding</keyword>
<dbReference type="InterPro" id="IPR046335">
    <property type="entry name" value="LacI/GalR-like_sensor"/>
</dbReference>
<dbReference type="SUPFAM" id="SSF47413">
    <property type="entry name" value="lambda repressor-like DNA-binding domains"/>
    <property type="match status" value="1"/>
</dbReference>
<dbReference type="PRINTS" id="PR00036">
    <property type="entry name" value="HTHLACI"/>
</dbReference>
<accession>A0A147K471</accession>
<dbReference type="PANTHER" id="PTHR30146">
    <property type="entry name" value="LACI-RELATED TRANSCRIPTIONAL REPRESSOR"/>
    <property type="match status" value="1"/>
</dbReference>
<evidence type="ECO:0000313" key="5">
    <source>
        <dbReference type="EMBL" id="KUP04120.1"/>
    </source>
</evidence>
<dbReference type="InterPro" id="IPR000843">
    <property type="entry name" value="HTH_LacI"/>
</dbReference>
<dbReference type="PANTHER" id="PTHR30146:SF146">
    <property type="entry name" value="HTH-TYPE TRANSCRIPTIONAL REGULATOR TRER"/>
    <property type="match status" value="1"/>
</dbReference>
<dbReference type="CDD" id="cd01392">
    <property type="entry name" value="HTH_LacI"/>
    <property type="match status" value="1"/>
</dbReference>
<comment type="caution">
    <text evidence="5">The sequence shown here is derived from an EMBL/GenBank/DDBJ whole genome shotgun (WGS) entry which is preliminary data.</text>
</comment>
<dbReference type="Proteomes" id="UP000074108">
    <property type="component" value="Unassembled WGS sequence"/>
</dbReference>
<dbReference type="InterPro" id="IPR010982">
    <property type="entry name" value="Lambda_DNA-bd_dom_sf"/>
</dbReference>
<evidence type="ECO:0000259" key="4">
    <source>
        <dbReference type="PROSITE" id="PS50932"/>
    </source>
</evidence>
<dbReference type="EMBL" id="LDYG01000053">
    <property type="protein sequence ID" value="KUP04120.1"/>
    <property type="molecule type" value="Genomic_DNA"/>
</dbReference>
<dbReference type="CDD" id="cd01542">
    <property type="entry name" value="PBP1_TreR-like"/>
    <property type="match status" value="1"/>
</dbReference>
<proteinExistence type="predicted"/>
<sequence>MITIKDIAERANVSRTTVSRVLNESGYVSEDARKRVMKVIEETGYVPSEHAKSLRTKKTKVVGVILPKISTETAARVVNGIDDVLAKEGYQILLANTNLRTKKELEYLKLLQSRQVDGIILMATNLSKEILMQIKELKVPFVALGQDIPDQSSVFYDDYRAAQEMTELFIKEGHDRIAFIGVDESDRAVGYLRKRGFLDTLEKHGISIEETYIETAEFSSEAGYEAMERILETSEERPTGVFAVTDRLAIGAMKCLKEKGIVLPQDMKLAGVGASELSKYVTPALTTIDFQYEEAGAEAAKLIMNKVIHNQKTVKKFKLNYGIIRKDSL</sequence>
<dbReference type="GO" id="GO:0000976">
    <property type="term" value="F:transcription cis-regulatory region binding"/>
    <property type="evidence" value="ECO:0007669"/>
    <property type="project" value="TreeGrafter"/>
</dbReference>
<evidence type="ECO:0000256" key="2">
    <source>
        <dbReference type="ARBA" id="ARBA00023125"/>
    </source>
</evidence>
<dbReference type="Pfam" id="PF13377">
    <property type="entry name" value="Peripla_BP_3"/>
    <property type="match status" value="1"/>
</dbReference>
<keyword evidence="1" id="KW-0805">Transcription regulation</keyword>
<dbReference type="OrthoDB" id="3180992at2"/>
<dbReference type="SMART" id="SM00354">
    <property type="entry name" value="HTH_LACI"/>
    <property type="match status" value="1"/>
</dbReference>
<evidence type="ECO:0000256" key="3">
    <source>
        <dbReference type="ARBA" id="ARBA00023163"/>
    </source>
</evidence>